<accession>A0A4Q2DRW8</accession>
<dbReference type="EMBL" id="SDEE01000096">
    <property type="protein sequence ID" value="RXW21774.1"/>
    <property type="molecule type" value="Genomic_DNA"/>
</dbReference>
<gene>
    <name evidence="2" type="ORF">EST38_g4081</name>
</gene>
<comment type="caution">
    <text evidence="2">The sequence shown here is derived from an EMBL/GenBank/DDBJ whole genome shotgun (WGS) entry which is preliminary data.</text>
</comment>
<organism evidence="2 3">
    <name type="scientific">Candolleomyces aberdarensis</name>
    <dbReference type="NCBI Taxonomy" id="2316362"/>
    <lineage>
        <taxon>Eukaryota</taxon>
        <taxon>Fungi</taxon>
        <taxon>Dikarya</taxon>
        <taxon>Basidiomycota</taxon>
        <taxon>Agaricomycotina</taxon>
        <taxon>Agaricomycetes</taxon>
        <taxon>Agaricomycetidae</taxon>
        <taxon>Agaricales</taxon>
        <taxon>Agaricineae</taxon>
        <taxon>Psathyrellaceae</taxon>
        <taxon>Candolleomyces</taxon>
    </lineage>
</organism>
<protein>
    <submittedName>
        <fullName evidence="2">Uncharacterized protein</fullName>
    </submittedName>
</protein>
<reference evidence="2 3" key="1">
    <citation type="submission" date="2019-01" db="EMBL/GenBank/DDBJ databases">
        <title>Draft genome sequence of Psathyrella aberdarensis IHI B618.</title>
        <authorList>
            <person name="Buettner E."/>
            <person name="Kellner H."/>
        </authorList>
    </citation>
    <scope>NUCLEOTIDE SEQUENCE [LARGE SCALE GENOMIC DNA]</scope>
    <source>
        <strain evidence="2 3">IHI B618</strain>
    </source>
</reference>
<feature type="region of interest" description="Disordered" evidence="1">
    <location>
        <begin position="205"/>
        <end position="242"/>
    </location>
</feature>
<name>A0A4Q2DRW8_9AGAR</name>
<evidence type="ECO:0000256" key="1">
    <source>
        <dbReference type="SAM" id="MobiDB-lite"/>
    </source>
</evidence>
<dbReference type="Proteomes" id="UP000290288">
    <property type="component" value="Unassembled WGS sequence"/>
</dbReference>
<evidence type="ECO:0000313" key="3">
    <source>
        <dbReference type="Proteomes" id="UP000290288"/>
    </source>
</evidence>
<dbReference type="OrthoDB" id="2745718at2759"/>
<sequence length="391" mass="43223">MQDSRQGGGNTTMSVDHSKAILDPGSLGWEQDLDRLRAKIWTQLKVWEDSQKSSITKQLESFRAQQELQILGSIRSEALEAQTRIDNQAVELQNALDICRGEWDELFRECQTLRARERQLTNDLSETRLALTRQTLDLQADKVKLLEKLNTAKSAPQLHQIKLLEELKAAKSTQAKLLEELSMAKTALAGMAAGANVEIVENGEASGSGVASDEEAYTEETIPLEEELRVPEPGDIGPIDERLPGTVSPQHPQAHGGVNEPFQELASQEGLQKSGHIALVDERLPAAVVPQHPQADAGVNETFQERRRRWQTLAWTAQETYVIEGPCSAYELIGGMFTKTDEEGNVFILQVPTSRDPVYQVITQCKLTTKICGFALDASQDLLVVSGCDNQ</sequence>
<evidence type="ECO:0000313" key="2">
    <source>
        <dbReference type="EMBL" id="RXW21774.1"/>
    </source>
</evidence>
<dbReference type="AlphaFoldDB" id="A0A4Q2DRW8"/>
<feature type="compositionally biased region" description="Acidic residues" evidence="1">
    <location>
        <begin position="212"/>
        <end position="225"/>
    </location>
</feature>
<proteinExistence type="predicted"/>
<keyword evidence="3" id="KW-1185">Reference proteome</keyword>